<comment type="caution">
    <text evidence="9">The sequence shown here is derived from an EMBL/GenBank/DDBJ whole genome shotgun (WGS) entry which is preliminary data.</text>
</comment>
<proteinExistence type="inferred from homology"/>
<dbReference type="SMART" id="SM00301">
    <property type="entry name" value="DM"/>
    <property type="match status" value="1"/>
</dbReference>
<keyword evidence="5 6" id="KW-0539">Nucleus</keyword>
<feature type="DNA-binding region" description="DM" evidence="6">
    <location>
        <begin position="63"/>
        <end position="110"/>
    </location>
</feature>
<reference evidence="9 10" key="1">
    <citation type="submission" date="2021-05" db="EMBL/GenBank/DDBJ databases">
        <authorList>
            <person name="Zahm M."/>
            <person name="Klopp C."/>
            <person name="Cabau C."/>
            <person name="Kuhl H."/>
            <person name="Suciu R."/>
            <person name="Ciorpac M."/>
            <person name="Holostenco D."/>
            <person name="Gessner J."/>
            <person name="Wuertz S."/>
            <person name="Hohne C."/>
            <person name="Stock M."/>
            <person name="Gislard M."/>
            <person name="Lluch J."/>
            <person name="Milhes M."/>
            <person name="Lampietro C."/>
            <person name="Lopez Roques C."/>
            <person name="Donnadieu C."/>
            <person name="Du K."/>
            <person name="Schartl M."/>
            <person name="Guiguen Y."/>
        </authorList>
    </citation>
    <scope>NUCLEOTIDE SEQUENCE [LARGE SCALE GENOMIC DNA]</scope>
    <source>
        <strain evidence="9">Hh-F2</strain>
        <tissue evidence="9">Blood</tissue>
    </source>
</reference>
<comment type="subcellular location">
    <subcellularLocation>
        <location evidence="6">Nucleus</location>
    </subcellularLocation>
</comment>
<dbReference type="SUPFAM" id="SSF46934">
    <property type="entry name" value="UBA-like"/>
    <property type="match status" value="1"/>
</dbReference>
<dbReference type="SUPFAM" id="SSF82927">
    <property type="entry name" value="Cysteine-rich DNA binding domain, (DM domain)"/>
    <property type="match status" value="1"/>
</dbReference>
<feature type="compositionally biased region" description="Low complexity" evidence="7">
    <location>
        <begin position="241"/>
        <end position="250"/>
    </location>
</feature>
<dbReference type="Proteomes" id="UP001369086">
    <property type="component" value="Unassembled WGS sequence"/>
</dbReference>
<feature type="compositionally biased region" description="Low complexity" evidence="7">
    <location>
        <begin position="261"/>
        <end position="271"/>
    </location>
</feature>
<keyword evidence="10" id="KW-1185">Reference proteome</keyword>
<evidence type="ECO:0000313" key="10">
    <source>
        <dbReference type="Proteomes" id="UP001369086"/>
    </source>
</evidence>
<dbReference type="InterPro" id="IPR009060">
    <property type="entry name" value="UBA-like_sf"/>
</dbReference>
<evidence type="ECO:0000256" key="5">
    <source>
        <dbReference type="ARBA" id="ARBA00023242"/>
    </source>
</evidence>
<dbReference type="PROSITE" id="PS50809">
    <property type="entry name" value="DM_2"/>
    <property type="match status" value="1"/>
</dbReference>
<dbReference type="InterPro" id="IPR026607">
    <property type="entry name" value="DMRT"/>
</dbReference>
<gene>
    <name evidence="9" type="ORF">HHUSO_G2787</name>
</gene>
<evidence type="ECO:0000256" key="7">
    <source>
        <dbReference type="SAM" id="MobiDB-lite"/>
    </source>
</evidence>
<evidence type="ECO:0000256" key="3">
    <source>
        <dbReference type="ARBA" id="ARBA00022833"/>
    </source>
</evidence>
<dbReference type="Gene3D" id="4.10.1040.10">
    <property type="entry name" value="DM DNA-binding domain"/>
    <property type="match status" value="1"/>
</dbReference>
<dbReference type="Pfam" id="PF00751">
    <property type="entry name" value="DM"/>
    <property type="match status" value="1"/>
</dbReference>
<dbReference type="EMBL" id="JAHFZB010000002">
    <property type="protein sequence ID" value="KAK6493246.1"/>
    <property type="molecule type" value="Genomic_DNA"/>
</dbReference>
<dbReference type="PANTHER" id="PTHR12322:SF71">
    <property type="entry name" value="DOUBLESEX- AND MAB-3-RELATED TRANSCRIPTION FACTOR A1"/>
    <property type="match status" value="1"/>
</dbReference>
<dbReference type="InterPro" id="IPR001275">
    <property type="entry name" value="DM_DNA-bd"/>
</dbReference>
<evidence type="ECO:0000256" key="4">
    <source>
        <dbReference type="ARBA" id="ARBA00023125"/>
    </source>
</evidence>
<keyword evidence="2 6" id="KW-0479">Metal-binding</keyword>
<dbReference type="CDD" id="cd14417">
    <property type="entry name" value="CUE_DMA_DMRTA1"/>
    <property type="match status" value="1"/>
</dbReference>
<evidence type="ECO:0000313" key="9">
    <source>
        <dbReference type="EMBL" id="KAK6493246.1"/>
    </source>
</evidence>
<name>A0ABR1A9D7_HUSHU</name>
<dbReference type="InterPro" id="IPR036407">
    <property type="entry name" value="DM_DNA-bd_sf"/>
</dbReference>
<comment type="similarity">
    <text evidence="1">Belongs to the DMRT family.</text>
</comment>
<protein>
    <submittedName>
        <fullName evidence="9">Doublesex- and mab-3-related mRNAion factor A1-like isoform X1</fullName>
    </submittedName>
</protein>
<accession>A0ABR1A9D7</accession>
<feature type="compositionally biased region" description="Polar residues" evidence="7">
    <location>
        <begin position="193"/>
        <end position="205"/>
    </location>
</feature>
<sequence length="453" mass="49154">MDATSSRPLLSSGLPGHSPLSLSVSGLQMSSSLLRPPPLFLRAAAAAACNPSLERGYPRTPKCARCRNHGVVSALKGHKRFCRWRDCVCAKCTLIAERQRVMAAQVALRRQQAQEESEARDLQFMYPAAGSSEQGLAVTTATGVTRASSIATPITPCYEVFGMGDQKGEEKTHKYDFYSGFMGRPLLFPHTGQMPSTLDKTSSPSLIREKSPSALEKAEDDADIQSPGSDQLSERGGSPRSLSSLDLESGSESERPKDFPSPRSSLPGSSSRQRDPTDIMLKIFPHHKRDMLDCVVQNCKGDIVQAIEQVLNSKEHKDNPNGTKSTVSEPGNLQQSSSFGLPGVSLGLSMGLGTKSAFSPLQTTPTTLGSDTNIYGLTPRLSINPLRLAYSTSGRGITGFMSPYVTPGLMPALQFRPPMDYSFPGMIRDFSYFQNKESLCNTGLYSRVNQENQ</sequence>
<evidence type="ECO:0000256" key="1">
    <source>
        <dbReference type="ARBA" id="ARBA00006834"/>
    </source>
</evidence>
<keyword evidence="4 6" id="KW-0238">DNA-binding</keyword>
<feature type="compositionally biased region" description="Polar residues" evidence="7">
    <location>
        <begin position="320"/>
        <end position="339"/>
    </location>
</feature>
<organism evidence="9 10">
    <name type="scientific">Huso huso</name>
    <name type="common">Beluga</name>
    <name type="synonym">Acipenser huso</name>
    <dbReference type="NCBI Taxonomy" id="61971"/>
    <lineage>
        <taxon>Eukaryota</taxon>
        <taxon>Metazoa</taxon>
        <taxon>Chordata</taxon>
        <taxon>Craniata</taxon>
        <taxon>Vertebrata</taxon>
        <taxon>Euteleostomi</taxon>
        <taxon>Actinopterygii</taxon>
        <taxon>Chondrostei</taxon>
        <taxon>Acipenseriformes</taxon>
        <taxon>Acipenseridae</taxon>
        <taxon>Huso</taxon>
    </lineage>
</organism>
<dbReference type="PANTHER" id="PTHR12322">
    <property type="entry name" value="DOUBLESEX AND MAB-3 RELATED TRANSCRIPTION FACTOR DMRT"/>
    <property type="match status" value="1"/>
</dbReference>
<dbReference type="PROSITE" id="PS40000">
    <property type="entry name" value="DM_1"/>
    <property type="match status" value="1"/>
</dbReference>
<evidence type="ECO:0000256" key="2">
    <source>
        <dbReference type="ARBA" id="ARBA00022723"/>
    </source>
</evidence>
<feature type="region of interest" description="Disordered" evidence="7">
    <location>
        <begin position="189"/>
        <end position="277"/>
    </location>
</feature>
<dbReference type="InterPro" id="IPR046472">
    <property type="entry name" value="DMRT5_1_DMB_dom"/>
</dbReference>
<dbReference type="Pfam" id="PF03474">
    <property type="entry name" value="DMA"/>
    <property type="match status" value="1"/>
</dbReference>
<dbReference type="InterPro" id="IPR005173">
    <property type="entry name" value="DMA"/>
</dbReference>
<evidence type="ECO:0000259" key="8">
    <source>
        <dbReference type="PROSITE" id="PS50809"/>
    </source>
</evidence>
<dbReference type="Pfam" id="PF20624">
    <property type="entry name" value="DMRT5_DMB"/>
    <property type="match status" value="1"/>
</dbReference>
<feature type="domain" description="DM" evidence="8">
    <location>
        <begin position="63"/>
        <end position="110"/>
    </location>
</feature>
<keyword evidence="3 6" id="KW-0862">Zinc</keyword>
<feature type="region of interest" description="Disordered" evidence="7">
    <location>
        <begin position="311"/>
        <end position="339"/>
    </location>
</feature>
<evidence type="ECO:0000256" key="6">
    <source>
        <dbReference type="PROSITE-ProRule" id="PRU00070"/>
    </source>
</evidence>